<protein>
    <recommendedName>
        <fullName evidence="1">C2 domain-containing protein</fullName>
    </recommendedName>
</protein>
<accession>A0ABQ6M6T3</accession>
<comment type="caution">
    <text evidence="2">The sequence shown here is derived from an EMBL/GenBank/DDBJ whole genome shotgun (WGS) entry which is preliminary data.</text>
</comment>
<feature type="domain" description="C2" evidence="1">
    <location>
        <begin position="1"/>
        <end position="118"/>
    </location>
</feature>
<dbReference type="Pfam" id="PF00168">
    <property type="entry name" value="C2"/>
    <property type="match status" value="1"/>
</dbReference>
<name>A0ABQ6M6T3_9STRA</name>
<gene>
    <name evidence="2" type="ORF">TeGR_g39</name>
</gene>
<reference evidence="2 3" key="1">
    <citation type="journal article" date="2023" name="Commun. Biol.">
        <title>Genome analysis of Parmales, the sister group of diatoms, reveals the evolutionary specialization of diatoms from phago-mixotrophs to photoautotrophs.</title>
        <authorList>
            <person name="Ban H."/>
            <person name="Sato S."/>
            <person name="Yoshikawa S."/>
            <person name="Yamada K."/>
            <person name="Nakamura Y."/>
            <person name="Ichinomiya M."/>
            <person name="Sato N."/>
            <person name="Blanc-Mathieu R."/>
            <person name="Endo H."/>
            <person name="Kuwata A."/>
            <person name="Ogata H."/>
        </authorList>
    </citation>
    <scope>NUCLEOTIDE SEQUENCE [LARGE SCALE GENOMIC DNA]</scope>
</reference>
<dbReference type="PROSITE" id="PS50004">
    <property type="entry name" value="C2"/>
    <property type="match status" value="1"/>
</dbReference>
<feature type="non-terminal residue" evidence="2">
    <location>
        <position position="187"/>
    </location>
</feature>
<dbReference type="InterPro" id="IPR035892">
    <property type="entry name" value="C2_domain_sf"/>
</dbReference>
<dbReference type="SUPFAM" id="SSF49562">
    <property type="entry name" value="C2 domain (Calcium/lipid-binding domain, CaLB)"/>
    <property type="match status" value="1"/>
</dbReference>
<dbReference type="SMART" id="SM00239">
    <property type="entry name" value="C2"/>
    <property type="match status" value="1"/>
</dbReference>
<evidence type="ECO:0000259" key="1">
    <source>
        <dbReference type="PROSITE" id="PS50004"/>
    </source>
</evidence>
<dbReference type="EMBL" id="BRYB01005119">
    <property type="protein sequence ID" value="GMI20703.1"/>
    <property type="molecule type" value="Genomic_DNA"/>
</dbReference>
<keyword evidence="3" id="KW-1185">Reference proteome</keyword>
<proteinExistence type="predicted"/>
<dbReference type="Proteomes" id="UP001165060">
    <property type="component" value="Unassembled WGS sequence"/>
</dbReference>
<dbReference type="Gene3D" id="2.60.40.150">
    <property type="entry name" value="C2 domain"/>
    <property type="match status" value="1"/>
</dbReference>
<organism evidence="2 3">
    <name type="scientific">Tetraparma gracilis</name>
    <dbReference type="NCBI Taxonomy" id="2962635"/>
    <lineage>
        <taxon>Eukaryota</taxon>
        <taxon>Sar</taxon>
        <taxon>Stramenopiles</taxon>
        <taxon>Ochrophyta</taxon>
        <taxon>Bolidophyceae</taxon>
        <taxon>Parmales</taxon>
        <taxon>Triparmaceae</taxon>
        <taxon>Tetraparma</taxon>
    </lineage>
</organism>
<evidence type="ECO:0000313" key="3">
    <source>
        <dbReference type="Proteomes" id="UP001165060"/>
    </source>
</evidence>
<dbReference type="InterPro" id="IPR000008">
    <property type="entry name" value="C2_dom"/>
</dbReference>
<sequence>MAGRFVLSLVSASGVRGKDSSLQPYLKVKFGDAKIADSKSKATKSKTAKKAKAGGLVSFDNEKLVFDVHDPTSLADKEGKCFVEISLYDDNFFSDPVLCAARLDVTDIVQRPFFHGDGPKPVTVDLHNPGSTVDNGTLSLKVEFWKATPGVFRMIASKGVALRNVGSMLDKQDPYVYLSLGDKQAAK</sequence>
<evidence type="ECO:0000313" key="2">
    <source>
        <dbReference type="EMBL" id="GMI20703.1"/>
    </source>
</evidence>